<comment type="similarity">
    <text evidence="8">Belongs to the binding-protein-dependent transport system permease family.</text>
</comment>
<protein>
    <submittedName>
        <fullName evidence="10">Ectoine/hydroxyectoine ABC transporter permease subunit EhuC</fullName>
    </submittedName>
</protein>
<keyword evidence="4 8" id="KW-0812">Transmembrane</keyword>
<dbReference type="Gene3D" id="1.10.3720.10">
    <property type="entry name" value="MetI-like"/>
    <property type="match status" value="1"/>
</dbReference>
<dbReference type="OrthoDB" id="9805999at2"/>
<keyword evidence="3" id="KW-1003">Cell membrane</keyword>
<dbReference type="GO" id="GO:0022857">
    <property type="term" value="F:transmembrane transporter activity"/>
    <property type="evidence" value="ECO:0007669"/>
    <property type="project" value="InterPro"/>
</dbReference>
<organism evidence="10 11">
    <name type="scientific">Alkalicoccobacillus porphyridii</name>
    <dbReference type="NCBI Taxonomy" id="2597270"/>
    <lineage>
        <taxon>Bacteria</taxon>
        <taxon>Bacillati</taxon>
        <taxon>Bacillota</taxon>
        <taxon>Bacilli</taxon>
        <taxon>Bacillales</taxon>
        <taxon>Bacillaceae</taxon>
        <taxon>Alkalicoccobacillus</taxon>
    </lineage>
</organism>
<sequence length="218" mass="23979">MSTADIISVIMRGLPTTVSLLLAATALAFAIAFIAGISRVSRFKFIRVGTLVYVEFFRGTSLLIQLFWLYYVLPEAFGVRLDPFLAGVITLGLNYGAYGSEIVRSSILSVPKGQSEAGIALNMSSRQQMFRIILPQAFRTMIPGLTNNSIELLKGTSLVALIALQDMMYWGQNLRSGDFSIALPVFAILLMMYFLVALPLILLSKYFEKRASRGVAST</sequence>
<dbReference type="PANTHER" id="PTHR30614">
    <property type="entry name" value="MEMBRANE COMPONENT OF AMINO ACID ABC TRANSPORTER"/>
    <property type="match status" value="1"/>
</dbReference>
<evidence type="ECO:0000256" key="1">
    <source>
        <dbReference type="ARBA" id="ARBA00004651"/>
    </source>
</evidence>
<dbReference type="InterPro" id="IPR014342">
    <property type="entry name" value="Ectoine_EhuC"/>
</dbReference>
<name>A0A553ZUA1_9BACI</name>
<dbReference type="CDD" id="cd06261">
    <property type="entry name" value="TM_PBP2"/>
    <property type="match status" value="1"/>
</dbReference>
<dbReference type="InterPro" id="IPR000515">
    <property type="entry name" value="MetI-like"/>
</dbReference>
<evidence type="ECO:0000256" key="6">
    <source>
        <dbReference type="ARBA" id="ARBA00022989"/>
    </source>
</evidence>
<evidence type="ECO:0000256" key="5">
    <source>
        <dbReference type="ARBA" id="ARBA00022970"/>
    </source>
</evidence>
<evidence type="ECO:0000313" key="10">
    <source>
        <dbReference type="EMBL" id="TSB45042.1"/>
    </source>
</evidence>
<evidence type="ECO:0000256" key="4">
    <source>
        <dbReference type="ARBA" id="ARBA00022692"/>
    </source>
</evidence>
<feature type="domain" description="ABC transmembrane type-1" evidence="9">
    <location>
        <begin position="14"/>
        <end position="204"/>
    </location>
</feature>
<evidence type="ECO:0000256" key="3">
    <source>
        <dbReference type="ARBA" id="ARBA00022475"/>
    </source>
</evidence>
<keyword evidence="6 8" id="KW-1133">Transmembrane helix</keyword>
<keyword evidence="2 8" id="KW-0813">Transport</keyword>
<reference evidence="10 11" key="1">
    <citation type="submission" date="2019-07" db="EMBL/GenBank/DDBJ databases">
        <authorList>
            <person name="Park Y.J."/>
            <person name="Jeong S.E."/>
            <person name="Jung H.S."/>
        </authorList>
    </citation>
    <scope>NUCLEOTIDE SEQUENCE [LARGE SCALE GENOMIC DNA]</scope>
    <source>
        <strain evidence="11">P16(2019)</strain>
    </source>
</reference>
<feature type="transmembrane region" description="Helical" evidence="8">
    <location>
        <begin position="181"/>
        <end position="203"/>
    </location>
</feature>
<dbReference type="InterPro" id="IPR010065">
    <property type="entry name" value="AA_ABC_transptr_permease_3TM"/>
</dbReference>
<gene>
    <name evidence="10" type="primary">ehuC</name>
    <name evidence="10" type="ORF">FN960_18140</name>
</gene>
<dbReference type="Proteomes" id="UP000318521">
    <property type="component" value="Unassembled WGS sequence"/>
</dbReference>
<evidence type="ECO:0000256" key="7">
    <source>
        <dbReference type="ARBA" id="ARBA00023136"/>
    </source>
</evidence>
<dbReference type="GO" id="GO:0043190">
    <property type="term" value="C:ATP-binding cassette (ABC) transporter complex"/>
    <property type="evidence" value="ECO:0007669"/>
    <property type="project" value="InterPro"/>
</dbReference>
<dbReference type="InterPro" id="IPR043429">
    <property type="entry name" value="ArtM/GltK/GlnP/TcyL/YhdX-like"/>
</dbReference>
<evidence type="ECO:0000256" key="8">
    <source>
        <dbReference type="RuleBase" id="RU363032"/>
    </source>
</evidence>
<accession>A0A553ZUA1</accession>
<keyword evidence="11" id="KW-1185">Reference proteome</keyword>
<comment type="subcellular location">
    <subcellularLocation>
        <location evidence="1 8">Cell membrane</location>
        <topology evidence="1 8">Multi-pass membrane protein</topology>
    </subcellularLocation>
</comment>
<dbReference type="NCBIfam" id="TIGR01726">
    <property type="entry name" value="HEQRo_perm_3TM"/>
    <property type="match status" value="1"/>
</dbReference>
<dbReference type="NCBIfam" id="TIGR03004">
    <property type="entry name" value="ectoine_ehuC"/>
    <property type="match status" value="1"/>
</dbReference>
<evidence type="ECO:0000259" key="9">
    <source>
        <dbReference type="PROSITE" id="PS50928"/>
    </source>
</evidence>
<dbReference type="AlphaFoldDB" id="A0A553ZUA1"/>
<dbReference type="PROSITE" id="PS50928">
    <property type="entry name" value="ABC_TM1"/>
    <property type="match status" value="1"/>
</dbReference>
<feature type="transmembrane region" description="Helical" evidence="8">
    <location>
        <begin position="50"/>
        <end position="73"/>
    </location>
</feature>
<dbReference type="SUPFAM" id="SSF161098">
    <property type="entry name" value="MetI-like"/>
    <property type="match status" value="1"/>
</dbReference>
<dbReference type="EMBL" id="VLXZ01000015">
    <property type="protein sequence ID" value="TSB45042.1"/>
    <property type="molecule type" value="Genomic_DNA"/>
</dbReference>
<keyword evidence="7 8" id="KW-0472">Membrane</keyword>
<dbReference type="Pfam" id="PF00528">
    <property type="entry name" value="BPD_transp_1"/>
    <property type="match status" value="1"/>
</dbReference>
<proteinExistence type="inferred from homology"/>
<dbReference type="InterPro" id="IPR035906">
    <property type="entry name" value="MetI-like_sf"/>
</dbReference>
<evidence type="ECO:0000256" key="2">
    <source>
        <dbReference type="ARBA" id="ARBA00022448"/>
    </source>
</evidence>
<dbReference type="GO" id="GO:0006865">
    <property type="term" value="P:amino acid transport"/>
    <property type="evidence" value="ECO:0007669"/>
    <property type="project" value="UniProtKB-KW"/>
</dbReference>
<dbReference type="PANTHER" id="PTHR30614:SF0">
    <property type="entry name" value="L-CYSTINE TRANSPORT SYSTEM PERMEASE PROTEIN TCYL"/>
    <property type="match status" value="1"/>
</dbReference>
<comment type="caution">
    <text evidence="10">The sequence shown here is derived from an EMBL/GenBank/DDBJ whole genome shotgun (WGS) entry which is preliminary data.</text>
</comment>
<feature type="transmembrane region" description="Helical" evidence="8">
    <location>
        <begin position="20"/>
        <end position="38"/>
    </location>
</feature>
<keyword evidence="5" id="KW-0029">Amino-acid transport</keyword>
<evidence type="ECO:0000313" key="11">
    <source>
        <dbReference type="Proteomes" id="UP000318521"/>
    </source>
</evidence>
<dbReference type="RefSeq" id="WP_143850283.1">
    <property type="nucleotide sequence ID" value="NZ_VLXZ01000015.1"/>
</dbReference>